<dbReference type="EMBL" id="GECZ01006157">
    <property type="protein sequence ID" value="JAS63612.1"/>
    <property type="molecule type" value="Transcribed_RNA"/>
</dbReference>
<evidence type="ECO:0000256" key="4">
    <source>
        <dbReference type="ARBA" id="ARBA00022490"/>
    </source>
</evidence>
<evidence type="ECO:0000256" key="6">
    <source>
        <dbReference type="ARBA" id="ARBA00059352"/>
    </source>
</evidence>
<dbReference type="GO" id="GO:0008258">
    <property type="term" value="P:head involution"/>
    <property type="evidence" value="ECO:0007669"/>
    <property type="project" value="UniProtKB-ARBA"/>
</dbReference>
<keyword evidence="4" id="KW-0963">Cytoplasm</keyword>
<dbReference type="AlphaFoldDB" id="A0A1B6GMC8"/>
<dbReference type="GO" id="GO:0006979">
    <property type="term" value="P:response to oxidative stress"/>
    <property type="evidence" value="ECO:0007669"/>
    <property type="project" value="UniProtKB-ARBA"/>
</dbReference>
<evidence type="ECO:0008006" key="8">
    <source>
        <dbReference type="Google" id="ProtNLM"/>
    </source>
</evidence>
<comment type="function">
    <text evidence="6">Inhibits cell growth by regulating the Tor pathway upstream of the Tsc1-Tsc2 complex and downstream of Akt1. Acts as a cell death activator during head development.</text>
</comment>
<sequence length="258" mass="29214">RYQQRFQSAGPKCRFMILVDSRNLTNKLTLNPPYHSVPRRVSCGFRRAVKTMMKDIEHFLEDSPHRDIKLNEVFNKITDIIQQQAVVTPDKQKMSCEVIETILPDKSSIASNQGLVAEDLEDSAACQALAIRLEEQLRAAKTAQLACGEVLLPADLLPRAASDILQMAENEPCGLRGCTLYVNFESEQECRKIGTIKCDPNTVSTFELFLTLRRDARSTWTSLIPQFIKNFTKGGTIMISPGFQLEKKKLYRSFVPQE</sequence>
<keyword evidence="3" id="KW-0217">Developmental protein</keyword>
<evidence type="ECO:0000256" key="1">
    <source>
        <dbReference type="ARBA" id="ARBA00004496"/>
    </source>
</evidence>
<accession>A0A1B6GMC8</accession>
<reference evidence="7" key="1">
    <citation type="submission" date="2015-11" db="EMBL/GenBank/DDBJ databases">
        <title>De novo transcriptome assembly of four potential Pierce s Disease insect vectors from Arizona vineyards.</title>
        <authorList>
            <person name="Tassone E.E."/>
        </authorList>
    </citation>
    <scope>NUCLEOTIDE SEQUENCE</scope>
</reference>
<dbReference type="PANTHER" id="PTHR12478">
    <property type="entry name" value="DNA-DAMAGE-INDUCIBLE TRANSCRIPT 4 PROTEIN DDIT4"/>
    <property type="match status" value="1"/>
</dbReference>
<dbReference type="GO" id="GO:0009968">
    <property type="term" value="P:negative regulation of signal transduction"/>
    <property type="evidence" value="ECO:0007669"/>
    <property type="project" value="InterPro"/>
</dbReference>
<proteinExistence type="inferred from homology"/>
<feature type="non-terminal residue" evidence="7">
    <location>
        <position position="1"/>
    </location>
</feature>
<evidence type="ECO:0000256" key="3">
    <source>
        <dbReference type="ARBA" id="ARBA00022473"/>
    </source>
</evidence>
<protein>
    <recommendedName>
        <fullName evidence="8">Protein charybde</fullName>
    </recommendedName>
</protein>
<dbReference type="PANTHER" id="PTHR12478:SF16">
    <property type="entry name" value="PROTEIN CHARYBDE-RELATED"/>
    <property type="match status" value="1"/>
</dbReference>
<comment type="subcellular location">
    <subcellularLocation>
        <location evidence="1">Cytoplasm</location>
    </subcellularLocation>
</comment>
<dbReference type="FunFam" id="3.90.470.40:FF:000003">
    <property type="entry name" value="Charybde, isoform E"/>
    <property type="match status" value="1"/>
</dbReference>
<dbReference type="GO" id="GO:0032006">
    <property type="term" value="P:regulation of TOR signaling"/>
    <property type="evidence" value="ECO:0007669"/>
    <property type="project" value="UniProtKB-ARBA"/>
</dbReference>
<dbReference type="InterPro" id="IPR012918">
    <property type="entry name" value="RTP801-like"/>
</dbReference>
<gene>
    <name evidence="7" type="ORF">g.22324</name>
</gene>
<dbReference type="InterPro" id="IPR038281">
    <property type="entry name" value="RTP801-like_C_sf"/>
</dbReference>
<dbReference type="GO" id="GO:0005737">
    <property type="term" value="C:cytoplasm"/>
    <property type="evidence" value="ECO:0007669"/>
    <property type="project" value="UniProtKB-SubCell"/>
</dbReference>
<keyword evidence="5" id="KW-0053">Apoptosis</keyword>
<evidence type="ECO:0000256" key="2">
    <source>
        <dbReference type="ARBA" id="ARBA00010670"/>
    </source>
</evidence>
<dbReference type="Pfam" id="PF07809">
    <property type="entry name" value="RTP801_C"/>
    <property type="match status" value="1"/>
</dbReference>
<evidence type="ECO:0000313" key="7">
    <source>
        <dbReference type="EMBL" id="JAS63612.1"/>
    </source>
</evidence>
<dbReference type="Gene3D" id="3.90.470.40">
    <property type="entry name" value="RTP801-like"/>
    <property type="match status" value="1"/>
</dbReference>
<organism evidence="7">
    <name type="scientific">Cuerna arida</name>
    <dbReference type="NCBI Taxonomy" id="1464854"/>
    <lineage>
        <taxon>Eukaryota</taxon>
        <taxon>Metazoa</taxon>
        <taxon>Ecdysozoa</taxon>
        <taxon>Arthropoda</taxon>
        <taxon>Hexapoda</taxon>
        <taxon>Insecta</taxon>
        <taxon>Pterygota</taxon>
        <taxon>Neoptera</taxon>
        <taxon>Paraneoptera</taxon>
        <taxon>Hemiptera</taxon>
        <taxon>Auchenorrhyncha</taxon>
        <taxon>Membracoidea</taxon>
        <taxon>Cicadellidae</taxon>
        <taxon>Cicadellinae</taxon>
        <taxon>Proconiini</taxon>
        <taxon>Cuerna</taxon>
    </lineage>
</organism>
<name>A0A1B6GMC8_9HEMI</name>
<dbReference type="GO" id="GO:0045926">
    <property type="term" value="P:negative regulation of growth"/>
    <property type="evidence" value="ECO:0007669"/>
    <property type="project" value="UniProtKB-ARBA"/>
</dbReference>
<dbReference type="GO" id="GO:0006915">
    <property type="term" value="P:apoptotic process"/>
    <property type="evidence" value="ECO:0007669"/>
    <property type="project" value="UniProtKB-KW"/>
</dbReference>
<evidence type="ECO:0000256" key="5">
    <source>
        <dbReference type="ARBA" id="ARBA00022703"/>
    </source>
</evidence>
<comment type="similarity">
    <text evidence="2">Belongs to the DDIT4 family.</text>
</comment>